<dbReference type="EC" id="5.3.4.1" evidence="4"/>
<dbReference type="GO" id="GO:0106055">
    <property type="term" value="C:mannosyl-oligosaccharide 1,2-alpha-mannosidase complex"/>
    <property type="evidence" value="ECO:0007669"/>
    <property type="project" value="EnsemblFungi"/>
</dbReference>
<dbReference type="FunFam" id="3.40.30.10:FF:000139">
    <property type="entry name" value="Protein disulfide-isomerase"/>
    <property type="match status" value="1"/>
</dbReference>
<comment type="catalytic activity">
    <reaction evidence="1">
        <text>Catalyzes the rearrangement of -S-S- bonds in proteins.</text>
        <dbReference type="EC" id="5.3.4.1"/>
    </reaction>
</comment>
<dbReference type="EMBL" id="BDGX01000023">
    <property type="protein sequence ID" value="GAV50549.1"/>
    <property type="molecule type" value="Genomic_DNA"/>
</dbReference>
<accession>B2G418</accession>
<evidence type="ECO:0000256" key="4">
    <source>
        <dbReference type="ARBA" id="ARBA00012723"/>
    </source>
</evidence>
<dbReference type="PRINTS" id="PR00421">
    <property type="entry name" value="THIOREDOXIN"/>
</dbReference>
<keyword evidence="8 12" id="KW-1015">Disulfide bond</keyword>
<dbReference type="KEGG" id="zro:ZYRO0F17908g"/>
<dbReference type="PROSITE" id="PS51352">
    <property type="entry name" value="THIOREDOXIN_2"/>
    <property type="match status" value="2"/>
</dbReference>
<protein>
    <recommendedName>
        <fullName evidence="11">Protein disulfide-isomerase</fullName>
        <ecNumber evidence="4">5.3.4.1</ecNumber>
    </recommendedName>
</protein>
<evidence type="ECO:0000256" key="1">
    <source>
        <dbReference type="ARBA" id="ARBA00001182"/>
    </source>
</evidence>
<comment type="subcellular location">
    <subcellularLocation>
        <location evidence="2">Endoplasmic reticulum lumen</location>
    </subcellularLocation>
</comment>
<evidence type="ECO:0000256" key="9">
    <source>
        <dbReference type="ARBA" id="ARBA00023235"/>
    </source>
</evidence>
<evidence type="ECO:0000256" key="7">
    <source>
        <dbReference type="ARBA" id="ARBA00022824"/>
    </source>
</evidence>
<organism evidence="15">
    <name type="scientific">Zygosaccharomyces rouxii</name>
    <dbReference type="NCBI Taxonomy" id="4956"/>
    <lineage>
        <taxon>Eukaryota</taxon>
        <taxon>Fungi</taxon>
        <taxon>Dikarya</taxon>
        <taxon>Ascomycota</taxon>
        <taxon>Saccharomycotina</taxon>
        <taxon>Saccharomycetes</taxon>
        <taxon>Saccharomycetales</taxon>
        <taxon>Saccharomycetaceae</taxon>
        <taxon>Zygosaccharomyces</taxon>
    </lineage>
</organism>
<dbReference type="FunFam" id="3.40.30.10:FF:000154">
    <property type="entry name" value="Protein disulfide-isomerase"/>
    <property type="match status" value="1"/>
</dbReference>
<feature type="disulfide bond" description="Redox-active" evidence="12">
    <location>
        <begin position="56"/>
        <end position="59"/>
    </location>
</feature>
<dbReference type="OMA" id="FFGMKKD"/>
<dbReference type="CDD" id="cd02982">
    <property type="entry name" value="PDI_b'_family"/>
    <property type="match status" value="1"/>
</dbReference>
<evidence type="ECO:0000259" key="14">
    <source>
        <dbReference type="PROSITE" id="PS51352"/>
    </source>
</evidence>
<gene>
    <name evidence="15" type="primary">Zr_PDI1 and Zr_EUG1</name>
    <name evidence="15" type="ORF">Zrou_1p33</name>
    <name evidence="16" type="ORF">ZYGR_0W00750</name>
</gene>
<comment type="similarity">
    <text evidence="3">Belongs to the protein disulfide isomerase family.</text>
</comment>
<dbReference type="OrthoDB" id="427280at2759"/>
<evidence type="ECO:0000313" key="16">
    <source>
        <dbReference type="EMBL" id="GAV50549.1"/>
    </source>
</evidence>
<keyword evidence="10 12" id="KW-0676">Redox-active center</keyword>
<feature type="signal peptide" evidence="13">
    <location>
        <begin position="1"/>
        <end position="18"/>
    </location>
</feature>
<dbReference type="InterPro" id="IPR005792">
    <property type="entry name" value="Prot_disulphide_isomerase"/>
</dbReference>
<evidence type="ECO:0000256" key="3">
    <source>
        <dbReference type="ARBA" id="ARBA00006347"/>
    </source>
</evidence>
<dbReference type="GO" id="GO:0015035">
    <property type="term" value="F:protein-disulfide reductase activity"/>
    <property type="evidence" value="ECO:0007669"/>
    <property type="project" value="EnsemblFungi"/>
</dbReference>
<dbReference type="eggNOG" id="KOG0190">
    <property type="taxonomic scope" value="Eukaryota"/>
</dbReference>
<evidence type="ECO:0000256" key="6">
    <source>
        <dbReference type="ARBA" id="ARBA00022737"/>
    </source>
</evidence>
<feature type="chain" id="PRO_5002777870" description="Protein disulfide-isomerase" evidence="13">
    <location>
        <begin position="19"/>
        <end position="512"/>
    </location>
</feature>
<proteinExistence type="inferred from homology"/>
<dbReference type="EMBL" id="AM989980">
    <property type="protein sequence ID" value="CAQ43327.1"/>
    <property type="molecule type" value="Genomic_DNA"/>
</dbReference>
<name>B2G418_ZYGRO</name>
<feature type="domain" description="Thioredoxin" evidence="14">
    <location>
        <begin position="12"/>
        <end position="136"/>
    </location>
</feature>
<keyword evidence="5 13" id="KW-0732">Signal</keyword>
<dbReference type="CDD" id="cd02981">
    <property type="entry name" value="PDI_b_family"/>
    <property type="match status" value="1"/>
</dbReference>
<dbReference type="PANTHER" id="PTHR18929:SF132">
    <property type="entry name" value="PROTEIN DISULFIDE-ISOMERASE A3"/>
    <property type="match status" value="1"/>
</dbReference>
<evidence type="ECO:0000256" key="13">
    <source>
        <dbReference type="SAM" id="SignalP"/>
    </source>
</evidence>
<dbReference type="InterPro" id="IPR036249">
    <property type="entry name" value="Thioredoxin-like_sf"/>
</dbReference>
<dbReference type="InterPro" id="IPR017937">
    <property type="entry name" value="Thioredoxin_CS"/>
</dbReference>
<dbReference type="Pfam" id="PF00085">
    <property type="entry name" value="Thioredoxin"/>
    <property type="match status" value="2"/>
</dbReference>
<evidence type="ECO:0000313" key="17">
    <source>
        <dbReference type="Proteomes" id="UP000187013"/>
    </source>
</evidence>
<keyword evidence="9 15" id="KW-0413">Isomerase</keyword>
<dbReference type="Pfam" id="PF13848">
    <property type="entry name" value="Thioredoxin_6"/>
    <property type="match status" value="1"/>
</dbReference>
<evidence type="ECO:0000256" key="8">
    <source>
        <dbReference type="ARBA" id="ARBA00023157"/>
    </source>
</evidence>
<keyword evidence="6" id="KW-0677">Repeat</keyword>
<sequence length="512" mass="57317">MFSKNLVTLLTLALGAFAQDATAPKGSDVVKLDTSSFAEYIESHPLVLAEFFAPWCGHCKNLAPEYVEAASALKKDNISLAQIDCTEDQELCMDQGIRGYPSLKVFKGGDPSKALEYEGGRTAESIINYMVKQSLPSVQVFDDEKAFEELLKESVQPVVVFNGDKNLNQTFHKVADSLFNEFTFASFDGAKEYLAVHLPNEDEPISFKGDRKGIEKSADDLEAWIKIEGLPYFGEVNGQTFGAYVESGLPLAYFFYNDDDERKEYSSFFTKLGKEYRGKLSFAGLDARKFGRHAENLNMKEQFPLFAIHNMSSNLKYGVAQLPDEKYEKLDKPLKLSTKEVSKLVNDVVSGKAEPIVKSEEIPEKQESNVIKIVGKTHDQLIEDNKKDVLVKYYAPWCGHCKRLAPIYEQLADILASDDKTSKSFVIGDIDATENDVPGVDLEGYPTIILYPAGKNSKPVVFEQERSVESFLAFLKKNGGTKLDLEKVYEKYQAEQKKADEDESDETGHDEL</sequence>
<evidence type="ECO:0000256" key="11">
    <source>
        <dbReference type="ARBA" id="ARBA00039846"/>
    </source>
</evidence>
<dbReference type="CDD" id="cd02961">
    <property type="entry name" value="PDI_a_family"/>
    <property type="match status" value="1"/>
</dbReference>
<dbReference type="InterPro" id="IPR013766">
    <property type="entry name" value="Thioredoxin_domain"/>
</dbReference>
<dbReference type="GO" id="GO:0034976">
    <property type="term" value="P:response to endoplasmic reticulum stress"/>
    <property type="evidence" value="ECO:0007669"/>
    <property type="project" value="TreeGrafter"/>
</dbReference>
<evidence type="ECO:0000256" key="12">
    <source>
        <dbReference type="PIRSR" id="PIRSR605792-51"/>
    </source>
</evidence>
<dbReference type="Gene3D" id="3.40.30.10">
    <property type="entry name" value="Glutaredoxin"/>
    <property type="match status" value="4"/>
</dbReference>
<dbReference type="GO" id="GO:0006457">
    <property type="term" value="P:protein folding"/>
    <property type="evidence" value="ECO:0007669"/>
    <property type="project" value="EnsemblFungi"/>
</dbReference>
<keyword evidence="7" id="KW-0256">Endoplasmic reticulum</keyword>
<dbReference type="SUPFAM" id="SSF52833">
    <property type="entry name" value="Thioredoxin-like"/>
    <property type="match status" value="4"/>
</dbReference>
<dbReference type="FunFam" id="3.40.30.10:FF:000017">
    <property type="entry name" value="Protein disulfide-isomerase A4"/>
    <property type="match status" value="1"/>
</dbReference>
<reference evidence="16 17" key="2">
    <citation type="submission" date="2016-08" db="EMBL/GenBank/DDBJ databases">
        <title>Draft genome sequence of allopolyploid Zygosaccharomyces rouxii.</title>
        <authorList>
            <person name="Watanabe J."/>
            <person name="Uehara K."/>
            <person name="Mogi Y."/>
            <person name="Tsukioka Y."/>
        </authorList>
    </citation>
    <scope>NUCLEOTIDE SEQUENCE [LARGE SCALE GENOMIC DNA]</scope>
    <source>
        <strain evidence="16 17">NBRC 110957</strain>
    </source>
</reference>
<dbReference type="GO" id="GO:0003756">
    <property type="term" value="F:protein disulfide isomerase activity"/>
    <property type="evidence" value="ECO:0007669"/>
    <property type="project" value="UniProtKB-EC"/>
</dbReference>
<dbReference type="GO" id="GO:1900103">
    <property type="term" value="P:positive regulation of endoplasmic reticulum unfolded protein response"/>
    <property type="evidence" value="ECO:0007669"/>
    <property type="project" value="EnsemblFungi"/>
</dbReference>
<feature type="domain" description="Thioredoxin" evidence="14">
    <location>
        <begin position="334"/>
        <end position="480"/>
    </location>
</feature>
<dbReference type="PROSITE" id="PS00194">
    <property type="entry name" value="THIOREDOXIN_1"/>
    <property type="match status" value="2"/>
</dbReference>
<dbReference type="NCBIfam" id="TIGR01130">
    <property type="entry name" value="ER_PDI_fam"/>
    <property type="match status" value="1"/>
</dbReference>
<evidence type="ECO:0000256" key="5">
    <source>
        <dbReference type="ARBA" id="ARBA00022729"/>
    </source>
</evidence>
<feature type="disulfide bond" description="Redox-active" evidence="12">
    <location>
        <begin position="398"/>
        <end position="401"/>
    </location>
</feature>
<dbReference type="AlphaFoldDB" id="B2G418"/>
<reference evidence="15" key="1">
    <citation type="submission" date="2008-02" db="EMBL/GenBank/DDBJ databases">
        <title>Zygosaccharomyces rouxii homologs of Saccharomyces cerevisiae chromosome III.</title>
        <authorList>
            <person name="Gordon J.L."/>
            <person name="Wolfe K.H."/>
        </authorList>
    </citation>
    <scope>NUCLEOTIDE SEQUENCE</scope>
    <source>
        <strain evidence="15">CBS 732</strain>
    </source>
</reference>
<dbReference type="GO" id="GO:0051082">
    <property type="term" value="F:unfolded protein binding"/>
    <property type="evidence" value="ECO:0007669"/>
    <property type="project" value="EnsemblFungi"/>
</dbReference>
<dbReference type="CDD" id="cd02995">
    <property type="entry name" value="PDI_a_PDI_a'_C"/>
    <property type="match status" value="1"/>
</dbReference>
<dbReference type="PANTHER" id="PTHR18929">
    <property type="entry name" value="PROTEIN DISULFIDE ISOMERASE"/>
    <property type="match status" value="1"/>
</dbReference>
<dbReference type="Proteomes" id="UP000187013">
    <property type="component" value="Unassembled WGS sequence"/>
</dbReference>
<evidence type="ECO:0000313" key="15">
    <source>
        <dbReference type="EMBL" id="CAQ43327.1"/>
    </source>
</evidence>
<evidence type="ECO:0000256" key="10">
    <source>
        <dbReference type="ARBA" id="ARBA00023284"/>
    </source>
</evidence>
<evidence type="ECO:0000256" key="2">
    <source>
        <dbReference type="ARBA" id="ARBA00004319"/>
    </source>
</evidence>